<gene>
    <name evidence="4" type="ORF">DS745_21455</name>
</gene>
<protein>
    <submittedName>
        <fullName evidence="4">DUF3387 domain-containing protein</fullName>
    </submittedName>
</protein>
<feature type="coiled-coil region" evidence="2">
    <location>
        <begin position="33"/>
        <end position="78"/>
    </location>
</feature>
<keyword evidence="2" id="KW-0175">Coiled coil</keyword>
<sequence>MEETKTNEGKAAEMEHAIRHEIKVKIEENPVYYSSLKEKLEELIQARKSKQMDIIDLVEALREKVNDMRNTSQKSEEHGMTREQYPFYQMVEKELGEEDQNALKDLTHIQTEMIQDQAVIEWTEKEDVKREMRKRIKHQLRSSKINKDKIEALAQRLMDLAAVHYKK</sequence>
<proteinExistence type="predicted"/>
<evidence type="ECO:0000259" key="3">
    <source>
        <dbReference type="Pfam" id="PF11867"/>
    </source>
</evidence>
<organism evidence="4 5">
    <name type="scientific">Anaerobacillus alkaliphilus</name>
    <dbReference type="NCBI Taxonomy" id="1548597"/>
    <lineage>
        <taxon>Bacteria</taxon>
        <taxon>Bacillati</taxon>
        <taxon>Bacillota</taxon>
        <taxon>Bacilli</taxon>
        <taxon>Bacillales</taxon>
        <taxon>Bacillaceae</taxon>
        <taxon>Anaerobacillus</taxon>
    </lineage>
</organism>
<dbReference type="Pfam" id="PF11867">
    <property type="entry name" value="T1RH-like_C"/>
    <property type="match status" value="1"/>
</dbReference>
<feature type="domain" description="Type I restriction enzyme HindI endonuclease subunit-like C-terminal" evidence="3">
    <location>
        <begin position="6"/>
        <end position="161"/>
    </location>
</feature>
<evidence type="ECO:0000313" key="4">
    <source>
        <dbReference type="EMBL" id="RXI96300.1"/>
    </source>
</evidence>
<dbReference type="GO" id="GO:0009307">
    <property type="term" value="P:DNA restriction-modification system"/>
    <property type="evidence" value="ECO:0007669"/>
    <property type="project" value="UniProtKB-KW"/>
</dbReference>
<accession>A0A4Q0VN85</accession>
<dbReference type="InterPro" id="IPR021810">
    <property type="entry name" value="T1RH-like_C"/>
</dbReference>
<dbReference type="Proteomes" id="UP000290649">
    <property type="component" value="Unassembled WGS sequence"/>
</dbReference>
<keyword evidence="5" id="KW-1185">Reference proteome</keyword>
<keyword evidence="1" id="KW-0680">Restriction system</keyword>
<dbReference type="EMBL" id="QOUX01000047">
    <property type="protein sequence ID" value="RXI96300.1"/>
    <property type="molecule type" value="Genomic_DNA"/>
</dbReference>
<reference evidence="4 5" key="1">
    <citation type="journal article" date="2019" name="Int. J. Syst. Evol. Microbiol.">
        <title>Anaerobacillus alkaliphilus sp. nov., a novel alkaliphilic and moderately halophilic bacterium.</title>
        <authorList>
            <person name="Borsodi A.K."/>
            <person name="Aszalos J.M."/>
            <person name="Bihari P."/>
            <person name="Nagy I."/>
            <person name="Schumann P."/>
            <person name="Sproer C."/>
            <person name="Kovacs A.L."/>
            <person name="Boka K."/>
            <person name="Dobosy P."/>
            <person name="Ovari M."/>
            <person name="Szili-Kovacs T."/>
            <person name="Toth E."/>
        </authorList>
    </citation>
    <scope>NUCLEOTIDE SEQUENCE [LARGE SCALE GENOMIC DNA]</scope>
    <source>
        <strain evidence="4 5">B16-10</strain>
    </source>
</reference>
<name>A0A4Q0VN85_9BACI</name>
<evidence type="ECO:0000313" key="5">
    <source>
        <dbReference type="Proteomes" id="UP000290649"/>
    </source>
</evidence>
<comment type="caution">
    <text evidence="4">The sequence shown here is derived from an EMBL/GenBank/DDBJ whole genome shotgun (WGS) entry which is preliminary data.</text>
</comment>
<dbReference type="InterPro" id="IPR051268">
    <property type="entry name" value="Type-I_R_enzyme_R_subunit"/>
</dbReference>
<dbReference type="PANTHER" id="PTHR30195">
    <property type="entry name" value="TYPE I SITE-SPECIFIC DEOXYRIBONUCLEASE PROTEIN SUBUNIT M AND R"/>
    <property type="match status" value="1"/>
</dbReference>
<dbReference type="OrthoDB" id="9758243at2"/>
<dbReference type="PANTHER" id="PTHR30195:SF15">
    <property type="entry name" value="TYPE I RESTRICTION ENZYME HINDI ENDONUCLEASE SUBUNIT"/>
    <property type="match status" value="1"/>
</dbReference>
<evidence type="ECO:0000256" key="2">
    <source>
        <dbReference type="SAM" id="Coils"/>
    </source>
</evidence>
<evidence type="ECO:0000256" key="1">
    <source>
        <dbReference type="ARBA" id="ARBA00022747"/>
    </source>
</evidence>
<dbReference type="AlphaFoldDB" id="A0A4Q0VN85"/>